<feature type="transmembrane region" description="Helical" evidence="1">
    <location>
        <begin position="179"/>
        <end position="196"/>
    </location>
</feature>
<comment type="caution">
    <text evidence="2">The sequence shown here is derived from an EMBL/GenBank/DDBJ whole genome shotgun (WGS) entry which is preliminary data.</text>
</comment>
<dbReference type="SUPFAM" id="SSF53474">
    <property type="entry name" value="alpha/beta-Hydrolases"/>
    <property type="match status" value="1"/>
</dbReference>
<feature type="transmembrane region" description="Helical" evidence="1">
    <location>
        <begin position="388"/>
        <end position="409"/>
    </location>
</feature>
<organism evidence="2 3">
    <name type="scientific">Actinacidiphila polyblastidii</name>
    <dbReference type="NCBI Taxonomy" id="3110430"/>
    <lineage>
        <taxon>Bacteria</taxon>
        <taxon>Bacillati</taxon>
        <taxon>Actinomycetota</taxon>
        <taxon>Actinomycetes</taxon>
        <taxon>Kitasatosporales</taxon>
        <taxon>Streptomycetaceae</taxon>
        <taxon>Actinacidiphila</taxon>
    </lineage>
</organism>
<sequence>MATELDTPPGARTALALELLVHGVGGTTAQQMLGDPRTVRLAGDETAGIHRRACDADAEEHPERHRDEPVPEAYCWSNLTSGDGSRALWLLLLPFMFANLAHWMRPPTLRTRLARGYEVIVRLLALSLTVLLVAAVCEVALDIVGWQCAGRAGCARDRSWLSFAAAERGGWWSLPGRRLLLGAPAPVAMVTMLWWLSHRTWYAYESQRPASRPAPPPGTPSLALPGFWYGRRSVARLRTAHTAAGLLTVATALCVPALGHDLAHDGQDAGHVGWLLPTAGWTVVAVIAGLGGTAVGVVCHADRSETGLDDTPDHRTTRLLLAGSPGVLTAAAVYAAWGRAGWTSTGRLPSAQAFSAITVTQGVLVTALAVTAVMLHRKPPADFEDCTVALRGLAGPAVALLGCALGGVLSGGVAQRCADWLDGGRTPGASGSPLVGPPAVLTWEASVIPAILGLLGLGAAALWWRLRRREHALRGPVEALYPRDEHHAARTRQIARAVARAGLTDAAPLLMAVFCAAAFALGAGAVAGAWVGGGTPGEVAAHAPKALAAVADASQSLGSWLVGAGVVALVTLGRRAYSDASARRTVGILWDVGTFWPRAAHPFAPPCYAERAVPDLSWRMATWTAATGGRIILSGHSQGSVLSAAAVWQLDPAVRGRVALLTYGCPLARLYGRWFPAHFGTGRLRDLHEDMHTWSNLWRATDPIGGPVGIGGPGDGVDCGPLLDPVAYGRDAAHPLLEPVLGHSDFQADPAFAEQRALLLARLPYIPTPVPSQGSSGRSSG</sequence>
<proteinExistence type="predicted"/>
<dbReference type="EMBL" id="JAZEWV010000023">
    <property type="protein sequence ID" value="MEE4544963.1"/>
    <property type="molecule type" value="Genomic_DNA"/>
</dbReference>
<dbReference type="Proteomes" id="UP001344658">
    <property type="component" value="Unassembled WGS sequence"/>
</dbReference>
<reference evidence="2 3" key="1">
    <citation type="submission" date="2023-12" db="EMBL/GenBank/DDBJ databases">
        <title>Streptomyces sp. V4-01.</title>
        <authorList>
            <person name="Somphong A."/>
            <person name="Phongsopitanun W."/>
        </authorList>
    </citation>
    <scope>NUCLEOTIDE SEQUENCE [LARGE SCALE GENOMIC DNA]</scope>
    <source>
        <strain evidence="2 3">V4-01</strain>
    </source>
</reference>
<feature type="transmembrane region" description="Helical" evidence="1">
    <location>
        <begin position="440"/>
        <end position="464"/>
    </location>
</feature>
<dbReference type="InterPro" id="IPR029058">
    <property type="entry name" value="AB_hydrolase_fold"/>
</dbReference>
<evidence type="ECO:0000313" key="3">
    <source>
        <dbReference type="Proteomes" id="UP001344658"/>
    </source>
</evidence>
<keyword evidence="1" id="KW-1133">Transmembrane helix</keyword>
<feature type="transmembrane region" description="Helical" evidence="1">
    <location>
        <begin position="279"/>
        <end position="299"/>
    </location>
</feature>
<feature type="transmembrane region" description="Helical" evidence="1">
    <location>
        <begin position="509"/>
        <end position="533"/>
    </location>
</feature>
<feature type="transmembrane region" description="Helical" evidence="1">
    <location>
        <begin position="319"/>
        <end position="337"/>
    </location>
</feature>
<feature type="transmembrane region" description="Helical" evidence="1">
    <location>
        <begin position="240"/>
        <end position="259"/>
    </location>
</feature>
<name>A0ABU7PGY3_9ACTN</name>
<evidence type="ECO:0000256" key="1">
    <source>
        <dbReference type="SAM" id="Phobius"/>
    </source>
</evidence>
<keyword evidence="1" id="KW-0812">Transmembrane</keyword>
<feature type="transmembrane region" description="Helical" evidence="1">
    <location>
        <begin position="116"/>
        <end position="136"/>
    </location>
</feature>
<feature type="transmembrane region" description="Helical" evidence="1">
    <location>
        <begin position="87"/>
        <end position="104"/>
    </location>
</feature>
<feature type="transmembrane region" description="Helical" evidence="1">
    <location>
        <begin position="553"/>
        <end position="573"/>
    </location>
</feature>
<protein>
    <recommendedName>
        <fullName evidence="4">Integral membrane protein</fullName>
    </recommendedName>
</protein>
<feature type="transmembrane region" description="Helical" evidence="1">
    <location>
        <begin position="357"/>
        <end position="376"/>
    </location>
</feature>
<accession>A0ABU7PGY3</accession>
<keyword evidence="1" id="KW-0472">Membrane</keyword>
<evidence type="ECO:0008006" key="4">
    <source>
        <dbReference type="Google" id="ProtNLM"/>
    </source>
</evidence>
<dbReference type="RefSeq" id="WP_330798201.1">
    <property type="nucleotide sequence ID" value="NZ_JAZEWV010000023.1"/>
</dbReference>
<gene>
    <name evidence="2" type="ORF">V2S66_23725</name>
</gene>
<keyword evidence="3" id="KW-1185">Reference proteome</keyword>
<evidence type="ECO:0000313" key="2">
    <source>
        <dbReference type="EMBL" id="MEE4544963.1"/>
    </source>
</evidence>